<dbReference type="PANTHER" id="PTHR48111:SF47">
    <property type="entry name" value="TRANSCRIPTIONAL REGULATORY PROTEIN RSTA"/>
    <property type="match status" value="1"/>
</dbReference>
<dbReference type="SMART" id="SM00862">
    <property type="entry name" value="Trans_reg_C"/>
    <property type="match status" value="1"/>
</dbReference>
<dbReference type="InterPro" id="IPR039420">
    <property type="entry name" value="WalR-like"/>
</dbReference>
<keyword evidence="7" id="KW-1185">Reference proteome</keyword>
<evidence type="ECO:0000313" key="7">
    <source>
        <dbReference type="Proteomes" id="UP001576708"/>
    </source>
</evidence>
<dbReference type="CDD" id="cd00383">
    <property type="entry name" value="trans_reg_C"/>
    <property type="match status" value="1"/>
</dbReference>
<dbReference type="InterPro" id="IPR036388">
    <property type="entry name" value="WH-like_DNA-bd_sf"/>
</dbReference>
<reference evidence="6 7" key="1">
    <citation type="submission" date="2024-09" db="EMBL/GenBank/DDBJ databases">
        <authorList>
            <person name="Zhang Y."/>
        </authorList>
    </citation>
    <scope>NUCLEOTIDE SEQUENCE [LARGE SCALE GENOMIC DNA]</scope>
    <source>
        <strain evidence="6 7">ZJ318</strain>
    </source>
</reference>
<feature type="domain" description="Response regulatory" evidence="4">
    <location>
        <begin position="12"/>
        <end position="125"/>
    </location>
</feature>
<comment type="caution">
    <text evidence="6">The sequence shown here is derived from an EMBL/GenBank/DDBJ whole genome shotgun (WGS) entry which is preliminary data.</text>
</comment>
<evidence type="ECO:0000256" key="1">
    <source>
        <dbReference type="ARBA" id="ARBA00023125"/>
    </source>
</evidence>
<evidence type="ECO:0000256" key="2">
    <source>
        <dbReference type="PROSITE-ProRule" id="PRU00169"/>
    </source>
</evidence>
<keyword evidence="1 3" id="KW-0238">DNA-binding</keyword>
<dbReference type="GeneID" id="94729232"/>
<protein>
    <submittedName>
        <fullName evidence="6">Response regulator transcription factor</fullName>
    </submittedName>
</protein>
<dbReference type="SUPFAM" id="SSF52172">
    <property type="entry name" value="CheY-like"/>
    <property type="match status" value="1"/>
</dbReference>
<organism evidence="6 7">
    <name type="scientific">Shewanella mangrovisoli</name>
    <dbReference type="NCBI Taxonomy" id="2864211"/>
    <lineage>
        <taxon>Bacteria</taxon>
        <taxon>Pseudomonadati</taxon>
        <taxon>Pseudomonadota</taxon>
        <taxon>Gammaproteobacteria</taxon>
        <taxon>Alteromonadales</taxon>
        <taxon>Shewanellaceae</taxon>
        <taxon>Shewanella</taxon>
    </lineage>
</organism>
<keyword evidence="2" id="KW-0597">Phosphoprotein</keyword>
<evidence type="ECO:0000256" key="3">
    <source>
        <dbReference type="PROSITE-ProRule" id="PRU01091"/>
    </source>
</evidence>
<feature type="DNA-binding region" description="OmpR/PhoB-type" evidence="3">
    <location>
        <begin position="134"/>
        <end position="233"/>
    </location>
</feature>
<dbReference type="InterPro" id="IPR001789">
    <property type="entry name" value="Sig_transdc_resp-reg_receiver"/>
</dbReference>
<dbReference type="Pfam" id="PF00072">
    <property type="entry name" value="Response_reg"/>
    <property type="match status" value="1"/>
</dbReference>
<proteinExistence type="predicted"/>
<dbReference type="RefSeq" id="WP_011718112.1">
    <property type="nucleotide sequence ID" value="NZ_CP080412.1"/>
</dbReference>
<dbReference type="PANTHER" id="PTHR48111">
    <property type="entry name" value="REGULATOR OF RPOS"/>
    <property type="match status" value="1"/>
</dbReference>
<evidence type="ECO:0000259" key="5">
    <source>
        <dbReference type="PROSITE" id="PS51755"/>
    </source>
</evidence>
<dbReference type="Pfam" id="PF00486">
    <property type="entry name" value="Trans_reg_C"/>
    <property type="match status" value="1"/>
</dbReference>
<dbReference type="Gene3D" id="1.10.10.10">
    <property type="entry name" value="Winged helix-like DNA-binding domain superfamily/Winged helix DNA-binding domain"/>
    <property type="match status" value="1"/>
</dbReference>
<feature type="domain" description="OmpR/PhoB-type" evidence="5">
    <location>
        <begin position="134"/>
        <end position="233"/>
    </location>
</feature>
<feature type="modified residue" description="4-aspartylphosphate" evidence="2">
    <location>
        <position position="61"/>
    </location>
</feature>
<dbReference type="Gene3D" id="3.40.50.2300">
    <property type="match status" value="1"/>
</dbReference>
<evidence type="ECO:0000259" key="4">
    <source>
        <dbReference type="PROSITE" id="PS50110"/>
    </source>
</evidence>
<dbReference type="PROSITE" id="PS50110">
    <property type="entry name" value="RESPONSE_REGULATORY"/>
    <property type="match status" value="1"/>
</dbReference>
<gene>
    <name evidence="6" type="ORF">ACE02W_11810</name>
</gene>
<dbReference type="EMBL" id="JBHFGU010000003">
    <property type="protein sequence ID" value="MFB2620496.1"/>
    <property type="molecule type" value="Genomic_DNA"/>
</dbReference>
<dbReference type="SMART" id="SM00448">
    <property type="entry name" value="REC"/>
    <property type="match status" value="1"/>
</dbReference>
<dbReference type="InterPro" id="IPR001867">
    <property type="entry name" value="OmpR/PhoB-type_DNA-bd"/>
</dbReference>
<dbReference type="CDD" id="cd17574">
    <property type="entry name" value="REC_OmpR"/>
    <property type="match status" value="1"/>
</dbReference>
<dbReference type="InterPro" id="IPR011006">
    <property type="entry name" value="CheY-like_superfamily"/>
</dbReference>
<accession>A0ABV4VJK9</accession>
<dbReference type="PROSITE" id="PS51755">
    <property type="entry name" value="OMPR_PHOB"/>
    <property type="match status" value="1"/>
</dbReference>
<dbReference type="Proteomes" id="UP001576708">
    <property type="component" value="Unassembled WGS sequence"/>
</dbReference>
<evidence type="ECO:0000313" key="6">
    <source>
        <dbReference type="EMBL" id="MFB2620496.1"/>
    </source>
</evidence>
<sequence length="240" mass="27052">MTSAPMPEPLSQILLIEDDQPLAELVCTYLTQEGYKLIHLDNAEDALIRRDTDEFDLIICDVMLPGQDGFSIYPQLAASYPCPIIFLTALDNHADQIRGLNLGACDYLLKPVVPPLLLARIKANLRKQQSSSSRSKLKLHDLFLDPNLQQVNLGDEALSFTTKEFSLLWIFALHAGKVLSREFLFEQLVGREYDGLDRAIDLKISRLRKRLDELNVPGLAITTIHGKGYLFNYLPTQGRT</sequence>
<name>A0ABV4VJK9_9GAMM</name>
<dbReference type="Gene3D" id="6.10.250.690">
    <property type="match status" value="1"/>
</dbReference>